<organism evidence="9 10">
    <name type="scientific">Dichomitus squalens</name>
    <dbReference type="NCBI Taxonomy" id="114155"/>
    <lineage>
        <taxon>Eukaryota</taxon>
        <taxon>Fungi</taxon>
        <taxon>Dikarya</taxon>
        <taxon>Basidiomycota</taxon>
        <taxon>Agaricomycotina</taxon>
        <taxon>Agaricomycetes</taxon>
        <taxon>Polyporales</taxon>
        <taxon>Polyporaceae</taxon>
        <taxon>Dichomitus</taxon>
    </lineage>
</organism>
<dbReference type="PROSITE" id="PS00216">
    <property type="entry name" value="SUGAR_TRANSPORT_1"/>
    <property type="match status" value="1"/>
</dbReference>
<keyword evidence="2 6" id="KW-0812">Transmembrane</keyword>
<dbReference type="AlphaFoldDB" id="A0A4Q9NCW4"/>
<evidence type="ECO:0000256" key="5">
    <source>
        <dbReference type="SAM" id="MobiDB-lite"/>
    </source>
</evidence>
<feature type="region of interest" description="Disordered" evidence="5">
    <location>
        <begin position="1"/>
        <end position="22"/>
    </location>
</feature>
<feature type="domain" description="Major facilitator superfamily (MFS) profile" evidence="7">
    <location>
        <begin position="68"/>
        <end position="556"/>
    </location>
</feature>
<evidence type="ECO:0000313" key="10">
    <source>
        <dbReference type="Proteomes" id="UP000292082"/>
    </source>
</evidence>
<dbReference type="PANTHER" id="PTHR23501">
    <property type="entry name" value="MAJOR FACILITATOR SUPERFAMILY"/>
    <property type="match status" value="1"/>
</dbReference>
<feature type="transmembrane region" description="Helical" evidence="6">
    <location>
        <begin position="65"/>
        <end position="83"/>
    </location>
</feature>
<dbReference type="InterPro" id="IPR020846">
    <property type="entry name" value="MFS_dom"/>
</dbReference>
<dbReference type="OrthoDB" id="3437016at2759"/>
<dbReference type="PROSITE" id="PS50850">
    <property type="entry name" value="MFS"/>
    <property type="match status" value="1"/>
</dbReference>
<feature type="transmembrane region" description="Helical" evidence="6">
    <location>
        <begin position="290"/>
        <end position="307"/>
    </location>
</feature>
<dbReference type="InterPro" id="IPR011701">
    <property type="entry name" value="MFS"/>
</dbReference>
<feature type="transmembrane region" description="Helical" evidence="6">
    <location>
        <begin position="455"/>
        <end position="478"/>
    </location>
</feature>
<feature type="transmembrane region" description="Helical" evidence="6">
    <location>
        <begin position="221"/>
        <end position="243"/>
    </location>
</feature>
<feature type="transmembrane region" description="Helical" evidence="6">
    <location>
        <begin position="368"/>
        <end position="385"/>
    </location>
</feature>
<sequence length="575" mass="61305">MSDSRHEVPRTGTITPESYKQGDASEVPVLEAKELVHDLASVQPAGTTVEPAEARPQVAKRGARFWLIFLALSFALFLSPLELTSVSTALPTILLDLNNGEDFIWISSAYTLASTAILPLSGALAEIFGRRPSMLLALVLFALGSALCGSAQTVPWLIGGRTVQGMGGGCILSITNIVISDLVPLKERGFVSGVLGLVWALAAALGPLIGGAVSSHGQWRWLFYLNLPVCGLAFILVLTLLNLKNPPGTFLEKLAKIDWIGNFLIIASSSSCIIALTWGGVVYPWSSARVLVPLLVGLGGMGLFLLYEARIARHPMVPFIILSNRTSFSGYLQTFINPIVMLSVIYYLPTYFQACKGASPLISGVDTFGLSMVLGPIVILTGVSVTKWSRYRTQSYVGWAFLILAMGLLSMVSADTPLARTIGFSVLVSVGGGIVYAITYFPVLAPLPVDKNAHALAFFAFCRSFAGVWGVTISGTILQNELNKRLPVAFLNMYPGGASIAYSAIPDISGLQEPLRSQVRDAFAGSIAVIWQVMIGIAGAGLLSSLAMKNVQMGSKVDEKWGLEKGEKSSPTSKA</sequence>
<evidence type="ECO:0000256" key="2">
    <source>
        <dbReference type="ARBA" id="ARBA00022692"/>
    </source>
</evidence>
<evidence type="ECO:0000256" key="4">
    <source>
        <dbReference type="ARBA" id="ARBA00023136"/>
    </source>
</evidence>
<comment type="subcellular location">
    <subcellularLocation>
        <location evidence="1">Membrane</location>
        <topology evidence="1">Multi-pass membrane protein</topology>
    </subcellularLocation>
</comment>
<reference evidence="9 10" key="1">
    <citation type="submission" date="2019-01" db="EMBL/GenBank/DDBJ databases">
        <title>Draft genome sequences of three monokaryotic isolates of the white-rot basidiomycete fungus Dichomitus squalens.</title>
        <authorList>
            <consortium name="DOE Joint Genome Institute"/>
            <person name="Lopez S.C."/>
            <person name="Andreopoulos B."/>
            <person name="Pangilinan J."/>
            <person name="Lipzen A."/>
            <person name="Riley R."/>
            <person name="Ahrendt S."/>
            <person name="Ng V."/>
            <person name="Barry K."/>
            <person name="Daum C."/>
            <person name="Grigoriev I.V."/>
            <person name="Hilden K.S."/>
            <person name="Makela M.R."/>
            <person name="de Vries R.P."/>
        </authorList>
    </citation>
    <scope>NUCLEOTIDE SEQUENCE [LARGE SCALE GENOMIC DNA]</scope>
    <source>
        <strain evidence="9 10">CBS 464.89</strain>
        <strain evidence="8">OM18370.1</strain>
    </source>
</reference>
<feature type="transmembrane region" description="Helical" evidence="6">
    <location>
        <begin position="522"/>
        <end position="543"/>
    </location>
</feature>
<dbReference type="SUPFAM" id="SSF103473">
    <property type="entry name" value="MFS general substrate transporter"/>
    <property type="match status" value="1"/>
</dbReference>
<accession>A0A4Q9NCW4</accession>
<evidence type="ECO:0000259" key="7">
    <source>
        <dbReference type="PROSITE" id="PS50850"/>
    </source>
</evidence>
<dbReference type="EMBL" id="ML145103">
    <property type="protein sequence ID" value="TBU60669.1"/>
    <property type="molecule type" value="Genomic_DNA"/>
</dbReference>
<feature type="transmembrane region" description="Helical" evidence="6">
    <location>
        <begin position="103"/>
        <end position="128"/>
    </location>
</feature>
<feature type="transmembrane region" description="Helical" evidence="6">
    <location>
        <begin position="397"/>
        <end position="416"/>
    </location>
</feature>
<dbReference type="InterPro" id="IPR036259">
    <property type="entry name" value="MFS_trans_sf"/>
</dbReference>
<evidence type="ECO:0000256" key="6">
    <source>
        <dbReference type="SAM" id="Phobius"/>
    </source>
</evidence>
<feature type="transmembrane region" description="Helical" evidence="6">
    <location>
        <begin position="422"/>
        <end position="443"/>
    </location>
</feature>
<name>A0A4Q9NCW4_9APHY</name>
<feature type="transmembrane region" description="Helical" evidence="6">
    <location>
        <begin position="328"/>
        <end position="348"/>
    </location>
</feature>
<keyword evidence="4 6" id="KW-0472">Membrane</keyword>
<dbReference type="PRINTS" id="PR01036">
    <property type="entry name" value="TCRTETB"/>
</dbReference>
<protein>
    <submittedName>
        <fullName evidence="9">Major facilitator superfamily domain-containing protein</fullName>
    </submittedName>
</protein>
<proteinExistence type="predicted"/>
<dbReference type="GO" id="GO:0005886">
    <property type="term" value="C:plasma membrane"/>
    <property type="evidence" value="ECO:0007669"/>
    <property type="project" value="TreeGrafter"/>
</dbReference>
<evidence type="ECO:0000256" key="1">
    <source>
        <dbReference type="ARBA" id="ARBA00004141"/>
    </source>
</evidence>
<evidence type="ECO:0000313" key="9">
    <source>
        <dbReference type="EMBL" id="TBU60669.1"/>
    </source>
</evidence>
<feature type="transmembrane region" description="Helical" evidence="6">
    <location>
        <begin position="263"/>
        <end position="284"/>
    </location>
</feature>
<dbReference type="PANTHER" id="PTHR23501:SF102">
    <property type="entry name" value="DRUG TRANSPORTER, PUTATIVE (AFU_ORTHOLOGUE AFUA_3G08530)-RELATED"/>
    <property type="match status" value="1"/>
</dbReference>
<keyword evidence="3 6" id="KW-1133">Transmembrane helix</keyword>
<feature type="transmembrane region" description="Helical" evidence="6">
    <location>
        <begin position="164"/>
        <end position="183"/>
    </location>
</feature>
<dbReference type="GO" id="GO:0022857">
    <property type="term" value="F:transmembrane transporter activity"/>
    <property type="evidence" value="ECO:0007669"/>
    <property type="project" value="InterPro"/>
</dbReference>
<dbReference type="InterPro" id="IPR005829">
    <property type="entry name" value="Sugar_transporter_CS"/>
</dbReference>
<feature type="transmembrane region" description="Helical" evidence="6">
    <location>
        <begin position="135"/>
        <end position="158"/>
    </location>
</feature>
<dbReference type="Gene3D" id="1.20.1250.20">
    <property type="entry name" value="MFS general substrate transporter like domains"/>
    <property type="match status" value="1"/>
</dbReference>
<keyword evidence="10" id="KW-1185">Reference proteome</keyword>
<dbReference type="Proteomes" id="UP000292082">
    <property type="component" value="Unassembled WGS sequence"/>
</dbReference>
<feature type="transmembrane region" description="Helical" evidence="6">
    <location>
        <begin position="190"/>
        <end position="209"/>
    </location>
</feature>
<evidence type="ECO:0000313" key="8">
    <source>
        <dbReference type="EMBL" id="TBU29033.1"/>
    </source>
</evidence>
<evidence type="ECO:0000256" key="3">
    <source>
        <dbReference type="ARBA" id="ARBA00022989"/>
    </source>
</evidence>
<gene>
    <name evidence="9" type="ORF">BD310DRAFT_875013</name>
    <name evidence="8" type="ORF">BD311DRAFT_721229</name>
</gene>
<dbReference type="Pfam" id="PF07690">
    <property type="entry name" value="MFS_1"/>
    <property type="match status" value="1"/>
</dbReference>
<dbReference type="Proteomes" id="UP000292957">
    <property type="component" value="Unassembled WGS sequence"/>
</dbReference>
<dbReference type="CDD" id="cd17502">
    <property type="entry name" value="MFS_Azr1_MDR_like"/>
    <property type="match status" value="1"/>
</dbReference>
<dbReference type="EMBL" id="ML143416">
    <property type="protein sequence ID" value="TBU29033.1"/>
    <property type="molecule type" value="Genomic_DNA"/>
</dbReference>